<evidence type="ECO:0000313" key="2">
    <source>
        <dbReference type="EMBL" id="CAH1179088.1"/>
    </source>
</evidence>
<dbReference type="AlphaFoldDB" id="A0A9P0DX28"/>
<feature type="coiled-coil region" evidence="1">
    <location>
        <begin position="443"/>
        <end position="515"/>
    </location>
</feature>
<sequence>MDFHSLSQSSSVSVNSYQGEFEDNCLSVNSNKDPLFYEKSATLKNDSGCDLHWEESCDDLSLQSQCSLMNNNKNDLYNLELDMKIDYHDKIDHLLRSNRQLESELNTAKEQIQRLLGDLRFGNTKIDNNYLRLEKKHYDLMLQNSALQFNLSQIQISKSEMDVSSKQLQIDRDNLEIDVSTKNAVITELKQKISSQFVEIHKLTQLSNEKNLLVNQLNCELQQAKNSHEWLKTQLRNCQEDKKSLLSELTNLKSELISQKEKISLLSIDKENILIQWEALQFEKSKDRLTECKMCMNSLIQSEQIHITEKSHDEICLKWCEENLEELRNEISQLKALIVLKDEIFQKIVADNSSATSQCITLQKNLGETNQAMDALKNENFNLKKEMSLVLNREKILAENYEKKKNEVVMLKAVTLRNQKEKEEIEISVNMIRNQLPAFKLKHETMNKDITDKNKQILELQQEKQKLYMEKNWQICELEKIKEKDELIFEMKNEINAQRENIKNYISRIESITTEMQNKDSLYADLHKEKNTLVSENLQQIQRYEMVLQQYKDLLLNSEKKFNDLKKCYTDSTKAVSDLHVEIEALKTELAHKNLMVSEMCKKSGNQFEDIEKKENIIQISNNRKEDLQSNSLKNFGKEENCVKDKEIEKLNILLKVKDLESTEKQKKHEVNTSTLLRKIKEQIAEKKVIEKRYTMELNCLKLVLETIKKEKETIENIIVELQEKLENVSACSKCQEYKKQLNFLEKNVEESKSNYINLKQMYEERKIIIDNVQKENQELSSINSALNTENSNLKYKYQMILTEKAHWSEELSSLQKITDEHAETVKDLRQALEIETLNHSTIKAEKSQLDIKFADLINKNEFISEENQMLEISLKNKNDELISNERCKHLNGLKGQLELQSELQSVISEKFFLQRLNNDLKFALREQVNLNQILKEGVVKQHSFMSLPNIVSDVRKYDENYINSVLEKNKRSFGQGKFSEIHSCLDSMRKDILAIQEDIVEKNKKY</sequence>
<organism evidence="2 3">
    <name type="scientific">Phaedon cochleariae</name>
    <name type="common">Mustard beetle</name>
    <dbReference type="NCBI Taxonomy" id="80249"/>
    <lineage>
        <taxon>Eukaryota</taxon>
        <taxon>Metazoa</taxon>
        <taxon>Ecdysozoa</taxon>
        <taxon>Arthropoda</taxon>
        <taxon>Hexapoda</taxon>
        <taxon>Insecta</taxon>
        <taxon>Pterygota</taxon>
        <taxon>Neoptera</taxon>
        <taxon>Endopterygota</taxon>
        <taxon>Coleoptera</taxon>
        <taxon>Polyphaga</taxon>
        <taxon>Cucujiformia</taxon>
        <taxon>Chrysomeloidea</taxon>
        <taxon>Chrysomelidae</taxon>
        <taxon>Chrysomelinae</taxon>
        <taxon>Chrysomelini</taxon>
        <taxon>Phaedon</taxon>
    </lineage>
</organism>
<feature type="coiled-coil region" evidence="1">
    <location>
        <begin position="207"/>
        <end position="262"/>
    </location>
</feature>
<dbReference type="OrthoDB" id="2286360at2759"/>
<dbReference type="Proteomes" id="UP001153737">
    <property type="component" value="Chromosome 8"/>
</dbReference>
<proteinExistence type="predicted"/>
<feature type="coiled-coil region" evidence="1">
    <location>
        <begin position="705"/>
        <end position="790"/>
    </location>
</feature>
<feature type="coiled-coil region" evidence="1">
    <location>
        <begin position="91"/>
        <end position="118"/>
    </location>
</feature>
<reference evidence="2" key="1">
    <citation type="submission" date="2022-01" db="EMBL/GenBank/DDBJ databases">
        <authorList>
            <person name="King R."/>
        </authorList>
    </citation>
    <scope>NUCLEOTIDE SEQUENCE</scope>
</reference>
<name>A0A9P0DX28_PHACE</name>
<evidence type="ECO:0000313" key="3">
    <source>
        <dbReference type="Proteomes" id="UP001153737"/>
    </source>
</evidence>
<keyword evidence="3" id="KW-1185">Reference proteome</keyword>
<accession>A0A9P0DX28</accession>
<gene>
    <name evidence="2" type="ORF">PHAECO_LOCUS11826</name>
</gene>
<reference evidence="2" key="2">
    <citation type="submission" date="2022-10" db="EMBL/GenBank/DDBJ databases">
        <authorList>
            <consortium name="ENA_rothamsted_submissions"/>
            <consortium name="culmorum"/>
            <person name="King R."/>
        </authorList>
    </citation>
    <scope>NUCLEOTIDE SEQUENCE</scope>
</reference>
<evidence type="ECO:0000256" key="1">
    <source>
        <dbReference type="SAM" id="Coils"/>
    </source>
</evidence>
<protein>
    <submittedName>
        <fullName evidence="2">Uncharacterized protein</fullName>
    </submittedName>
</protein>
<feature type="coiled-coil region" evidence="1">
    <location>
        <begin position="317"/>
        <end position="393"/>
    </location>
</feature>
<dbReference type="EMBL" id="OU896714">
    <property type="protein sequence ID" value="CAH1179088.1"/>
    <property type="molecule type" value="Genomic_DNA"/>
</dbReference>
<keyword evidence="1" id="KW-0175">Coiled coil</keyword>